<dbReference type="EMBL" id="PVWP01000006">
    <property type="protein sequence ID" value="PSB37202.1"/>
    <property type="molecule type" value="Genomic_DNA"/>
</dbReference>
<protein>
    <recommendedName>
        <fullName evidence="1">Nif11 domain-containing protein</fullName>
    </recommendedName>
</protein>
<evidence type="ECO:0000313" key="3">
    <source>
        <dbReference type="Proteomes" id="UP000238218"/>
    </source>
</evidence>
<gene>
    <name evidence="2" type="ORF">C7B81_09585</name>
</gene>
<accession>A0ABX5F6M0</accession>
<comment type="caution">
    <text evidence="2">The sequence shown here is derived from an EMBL/GenBank/DDBJ whole genome shotgun (WGS) entry which is preliminary data.</text>
</comment>
<dbReference type="Proteomes" id="UP000238218">
    <property type="component" value="Unassembled WGS sequence"/>
</dbReference>
<evidence type="ECO:0000259" key="1">
    <source>
        <dbReference type="Pfam" id="PF07862"/>
    </source>
</evidence>
<reference evidence="2 3" key="2">
    <citation type="submission" date="2018-03" db="EMBL/GenBank/DDBJ databases">
        <title>The ancient ancestry and fast evolution of plastids.</title>
        <authorList>
            <person name="Moore K.R."/>
            <person name="Magnabosco C."/>
            <person name="Momper L."/>
            <person name="Gold D.A."/>
            <person name="Bosak T."/>
            <person name="Fournier G.P."/>
        </authorList>
    </citation>
    <scope>NUCLEOTIDE SEQUENCE [LARGE SCALE GENOMIC DNA]</scope>
    <source>
        <strain evidence="2 3">CCALA 015</strain>
    </source>
</reference>
<dbReference type="InterPro" id="IPR012903">
    <property type="entry name" value="Nif11"/>
</dbReference>
<organism evidence="2 3">
    <name type="scientific">Aphanothece cf. minutissima CCALA 015</name>
    <dbReference type="NCBI Taxonomy" id="2107695"/>
    <lineage>
        <taxon>Bacteria</taxon>
        <taxon>Bacillati</taxon>
        <taxon>Cyanobacteriota</taxon>
        <taxon>Cyanophyceae</taxon>
        <taxon>Oscillatoriophycideae</taxon>
        <taxon>Chroococcales</taxon>
        <taxon>Aphanothecaceae</taxon>
        <taxon>Aphanothece</taxon>
    </lineage>
</organism>
<feature type="domain" description="Nif11" evidence="1">
    <location>
        <begin position="9"/>
        <end position="49"/>
    </location>
</feature>
<dbReference type="RefSeq" id="WP_106221217.1">
    <property type="nucleotide sequence ID" value="NZ_PVWP01000006.1"/>
</dbReference>
<proteinExistence type="predicted"/>
<dbReference type="Pfam" id="PF07862">
    <property type="entry name" value="Nif11"/>
    <property type="match status" value="1"/>
</dbReference>
<evidence type="ECO:0000313" key="2">
    <source>
        <dbReference type="EMBL" id="PSB37202.1"/>
    </source>
</evidence>
<sequence>MDSGEQDEQDQLERFLAHAAGSERLQRRLSGMDAYQVVAIAAEEGFAFGVTTLHRAVCTGYVMRRPR</sequence>
<reference evidence="2 3" key="1">
    <citation type="submission" date="2018-02" db="EMBL/GenBank/DDBJ databases">
        <authorList>
            <person name="Moore K."/>
            <person name="Momper L."/>
        </authorList>
    </citation>
    <scope>NUCLEOTIDE SEQUENCE [LARGE SCALE GENOMIC DNA]</scope>
    <source>
        <strain evidence="2 3">CCALA 015</strain>
    </source>
</reference>
<name>A0ABX5F6M0_9CHRO</name>
<keyword evidence="3" id="KW-1185">Reference proteome</keyword>